<dbReference type="GO" id="GO:0005737">
    <property type="term" value="C:cytoplasm"/>
    <property type="evidence" value="ECO:0007669"/>
    <property type="project" value="TreeGrafter"/>
</dbReference>
<dbReference type="EMBL" id="MCGE01000015">
    <property type="protein sequence ID" value="ORZ14087.1"/>
    <property type="molecule type" value="Genomic_DNA"/>
</dbReference>
<keyword evidence="5" id="KW-1185">Reference proteome</keyword>
<keyword evidence="2" id="KW-0677">Repeat</keyword>
<dbReference type="SMART" id="SM00369">
    <property type="entry name" value="LRR_TYP"/>
    <property type="match status" value="2"/>
</dbReference>
<dbReference type="Gene3D" id="3.80.10.10">
    <property type="entry name" value="Ribonuclease Inhibitor"/>
    <property type="match status" value="1"/>
</dbReference>
<dbReference type="STRING" id="90262.A0A1X2ICX8"/>
<dbReference type="InterPro" id="IPR032675">
    <property type="entry name" value="LRR_dom_sf"/>
</dbReference>
<sequence length="343" mass="38910">MSVDNRPWPLSEHLSAPPSLRFHSLRDESEKTTTPSLPTQNANQQDRKRSRVTSLQLCYSRAWLGQGHIHEYHLTPEEKVRRAIDTVVDNGYEQVDLSHCDLIEIPEGIAELQHITVLRKDTVKTASLQLYLFANQLKSLSPTLFQLKNLSVLSLRCNKLTFLPPDIAFLENLVELSLGNNNLTYLPSEIRKLPKLTLLSVCPNPFLQKPITNEQQQQSSIPSLTLVRPGYLCHSLPSLFEIAGRQQLLAPTLQNKEQNSRTMVNNKNNGTRPSSSLSSSPMLPWTIQQRLDSVSSINRCHVCKQPFLDSTTQEMIWMDIINVKLVPLLHRFCSVSCSQQLTL</sequence>
<proteinExistence type="predicted"/>
<protein>
    <submittedName>
        <fullName evidence="4">Uncharacterized protein</fullName>
    </submittedName>
</protein>
<dbReference type="SUPFAM" id="SSF52075">
    <property type="entry name" value="Outer arm dynein light chain 1"/>
    <property type="match status" value="1"/>
</dbReference>
<name>A0A1X2ICX8_9FUNG</name>
<dbReference type="Pfam" id="PF13855">
    <property type="entry name" value="LRR_8"/>
    <property type="match status" value="1"/>
</dbReference>
<dbReference type="AlphaFoldDB" id="A0A1X2ICX8"/>
<organism evidence="4 5">
    <name type="scientific">Absidia repens</name>
    <dbReference type="NCBI Taxonomy" id="90262"/>
    <lineage>
        <taxon>Eukaryota</taxon>
        <taxon>Fungi</taxon>
        <taxon>Fungi incertae sedis</taxon>
        <taxon>Mucoromycota</taxon>
        <taxon>Mucoromycotina</taxon>
        <taxon>Mucoromycetes</taxon>
        <taxon>Mucorales</taxon>
        <taxon>Cunninghamellaceae</taxon>
        <taxon>Absidia</taxon>
    </lineage>
</organism>
<dbReference type="InterPro" id="IPR003591">
    <property type="entry name" value="Leu-rich_rpt_typical-subtyp"/>
</dbReference>
<evidence type="ECO:0000256" key="1">
    <source>
        <dbReference type="ARBA" id="ARBA00022614"/>
    </source>
</evidence>
<reference evidence="4 5" key="1">
    <citation type="submission" date="2016-07" db="EMBL/GenBank/DDBJ databases">
        <title>Pervasive Adenine N6-methylation of Active Genes in Fungi.</title>
        <authorList>
            <consortium name="DOE Joint Genome Institute"/>
            <person name="Mondo S.J."/>
            <person name="Dannebaum R.O."/>
            <person name="Kuo R.C."/>
            <person name="Labutti K."/>
            <person name="Haridas S."/>
            <person name="Kuo A."/>
            <person name="Salamov A."/>
            <person name="Ahrendt S.R."/>
            <person name="Lipzen A."/>
            <person name="Sullivan W."/>
            <person name="Andreopoulos W.B."/>
            <person name="Clum A."/>
            <person name="Lindquist E."/>
            <person name="Daum C."/>
            <person name="Ramamoorthy G.K."/>
            <person name="Gryganskyi A."/>
            <person name="Culley D."/>
            <person name="Magnuson J.K."/>
            <person name="James T.Y."/>
            <person name="O'Malley M.A."/>
            <person name="Stajich J.E."/>
            <person name="Spatafora J.W."/>
            <person name="Visel A."/>
            <person name="Grigoriev I.V."/>
        </authorList>
    </citation>
    <scope>NUCLEOTIDE SEQUENCE [LARGE SCALE GENOMIC DNA]</scope>
    <source>
        <strain evidence="4 5">NRRL 1336</strain>
    </source>
</reference>
<dbReference type="PANTHER" id="PTHR48051:SF1">
    <property type="entry name" value="RAS SUPPRESSOR PROTEIN 1"/>
    <property type="match status" value="1"/>
</dbReference>
<feature type="compositionally biased region" description="Polar residues" evidence="3">
    <location>
        <begin position="32"/>
        <end position="44"/>
    </location>
</feature>
<dbReference type="InterPro" id="IPR001611">
    <property type="entry name" value="Leu-rich_rpt"/>
</dbReference>
<evidence type="ECO:0000256" key="2">
    <source>
        <dbReference type="ARBA" id="ARBA00022737"/>
    </source>
</evidence>
<dbReference type="InterPro" id="IPR050216">
    <property type="entry name" value="LRR_domain-containing"/>
</dbReference>
<evidence type="ECO:0000256" key="3">
    <source>
        <dbReference type="SAM" id="MobiDB-lite"/>
    </source>
</evidence>
<evidence type="ECO:0000313" key="5">
    <source>
        <dbReference type="Proteomes" id="UP000193560"/>
    </source>
</evidence>
<evidence type="ECO:0000313" key="4">
    <source>
        <dbReference type="EMBL" id="ORZ14087.1"/>
    </source>
</evidence>
<feature type="region of interest" description="Disordered" evidence="3">
    <location>
        <begin position="26"/>
        <end position="49"/>
    </location>
</feature>
<keyword evidence="1" id="KW-0433">Leucine-rich repeat</keyword>
<gene>
    <name evidence="4" type="ORF">BCR42DRAFT_418022</name>
</gene>
<accession>A0A1X2ICX8</accession>
<dbReference type="Proteomes" id="UP000193560">
    <property type="component" value="Unassembled WGS sequence"/>
</dbReference>
<dbReference type="PANTHER" id="PTHR48051">
    <property type="match status" value="1"/>
</dbReference>
<dbReference type="PROSITE" id="PS51450">
    <property type="entry name" value="LRR"/>
    <property type="match status" value="1"/>
</dbReference>
<dbReference type="OrthoDB" id="660555at2759"/>
<comment type="caution">
    <text evidence="4">The sequence shown here is derived from an EMBL/GenBank/DDBJ whole genome shotgun (WGS) entry which is preliminary data.</text>
</comment>